<reference evidence="3" key="1">
    <citation type="submission" date="2021-01" db="UniProtKB">
        <authorList>
            <consortium name="EnsemblMetazoa"/>
        </authorList>
    </citation>
    <scope>IDENTIFICATION</scope>
</reference>
<dbReference type="SUPFAM" id="SSF57625">
    <property type="entry name" value="Invertebrate chitin-binding proteins"/>
    <property type="match status" value="1"/>
</dbReference>
<accession>A0A7M6DJ58</accession>
<dbReference type="InterPro" id="IPR036508">
    <property type="entry name" value="Chitin-bd_dom_sf"/>
</dbReference>
<proteinExistence type="predicted"/>
<dbReference type="Proteomes" id="UP000594262">
    <property type="component" value="Unplaced"/>
</dbReference>
<sequence length="204" mass="22532">KRDVGSFRPSTISFTKHQQRTFAFTTNNSTKMMKLVCIAALLAVSMALEVPQAAEGPHIAKDVDCPSYLCNGKPDGNFEYRPYSGYVKNQFVQCADGKPSCQVCWPKNLEFSERCNQCLYSAHDECVSTVAFSPAVTSFCPDKCPHRGPKFSGNIADSDNNKHYIACWEGVTVGCVDCPKGLLFNEQWNACLYNGVHITKPGSH</sequence>
<feature type="signal peptide" evidence="1">
    <location>
        <begin position="1"/>
        <end position="47"/>
    </location>
</feature>
<evidence type="ECO:0000313" key="4">
    <source>
        <dbReference type="Proteomes" id="UP000594262"/>
    </source>
</evidence>
<dbReference type="Pfam" id="PF01607">
    <property type="entry name" value="CBM_14"/>
    <property type="match status" value="1"/>
</dbReference>
<keyword evidence="1" id="KW-0732">Signal</keyword>
<dbReference type="OrthoDB" id="6020543at2759"/>
<evidence type="ECO:0000256" key="1">
    <source>
        <dbReference type="SAM" id="SignalP"/>
    </source>
</evidence>
<organism evidence="3 4">
    <name type="scientific">Clytia hemisphaerica</name>
    <dbReference type="NCBI Taxonomy" id="252671"/>
    <lineage>
        <taxon>Eukaryota</taxon>
        <taxon>Metazoa</taxon>
        <taxon>Cnidaria</taxon>
        <taxon>Hydrozoa</taxon>
        <taxon>Hydroidolina</taxon>
        <taxon>Leptothecata</taxon>
        <taxon>Obeliida</taxon>
        <taxon>Clytiidae</taxon>
        <taxon>Clytia</taxon>
    </lineage>
</organism>
<name>A0A7M6DJ58_9CNID</name>
<evidence type="ECO:0000313" key="3">
    <source>
        <dbReference type="EnsemblMetazoa" id="CLYHEMP012924.2"/>
    </source>
</evidence>
<dbReference type="GO" id="GO:0008061">
    <property type="term" value="F:chitin binding"/>
    <property type="evidence" value="ECO:0007669"/>
    <property type="project" value="InterPro"/>
</dbReference>
<feature type="chain" id="PRO_5029496966" description="Chitin-binding type-2 domain-containing protein" evidence="1">
    <location>
        <begin position="48"/>
        <end position="204"/>
    </location>
</feature>
<keyword evidence="4" id="KW-1185">Reference proteome</keyword>
<protein>
    <recommendedName>
        <fullName evidence="2">Chitin-binding type-2 domain-containing protein</fullName>
    </recommendedName>
</protein>
<dbReference type="AlphaFoldDB" id="A0A7M6DJ58"/>
<evidence type="ECO:0000259" key="2">
    <source>
        <dbReference type="Pfam" id="PF01607"/>
    </source>
</evidence>
<dbReference type="EnsemblMetazoa" id="CLYHEMT012924.2">
    <property type="protein sequence ID" value="CLYHEMP012924.2"/>
    <property type="gene ID" value="CLYHEMG012924"/>
</dbReference>
<feature type="domain" description="Chitin-binding type-2" evidence="2">
    <location>
        <begin position="152"/>
        <end position="194"/>
    </location>
</feature>
<dbReference type="InterPro" id="IPR002557">
    <property type="entry name" value="Chitin-bd_dom"/>
</dbReference>
<dbReference type="GO" id="GO:0005576">
    <property type="term" value="C:extracellular region"/>
    <property type="evidence" value="ECO:0007669"/>
    <property type="project" value="InterPro"/>
</dbReference>